<dbReference type="GO" id="GO:0015562">
    <property type="term" value="F:efflux transmembrane transporter activity"/>
    <property type="evidence" value="ECO:0007669"/>
    <property type="project" value="TreeGrafter"/>
</dbReference>
<sequence length="391" mass="43812">MQHGVIYSLLYVVRRLRVVPFALPLLFMASCVSDEAHKVNHELRPGYSTEYPVEFLRDDLDYVDYRDVGDYIPVIGSIISSNKIDLSTEQPGTLFKVVFKKGDFVHKGSLLASLDKGVLLHKRDQASSQYDVGVSMLSLAQKDFFNSQQLHQKGFVSDLEFETAKAGLQQKKAQLALYKAQYEEIIDQLKDADLYSPITGYVSEAYVNTGQSVVAGQKLCSLLDLSHLEASLMIPTEKILHVHVKTPVKLFVGDQKVPINSFVSRISPESSADSHTFIVFSPVPNQNDVFKVGMFVKGFLVTSVHRKVIAVPEAAIREDSNRKFVYLIRDNKIIKQYVDVGLIDKVYGYFEVLSGLRKGDTIVMKNFGSLAQGTHVKVVDLIKNQTDQSVR</sequence>
<proteinExistence type="inferred from homology"/>
<dbReference type="GO" id="GO:1990281">
    <property type="term" value="C:efflux pump complex"/>
    <property type="evidence" value="ECO:0007669"/>
    <property type="project" value="TreeGrafter"/>
</dbReference>
<dbReference type="Gene3D" id="2.40.420.20">
    <property type="match status" value="1"/>
</dbReference>
<organism evidence="3 4">
    <name type="scientific">Candidatus Ichthyocystis hellenicum</name>
    <dbReference type="NCBI Taxonomy" id="1561003"/>
    <lineage>
        <taxon>Bacteria</taxon>
        <taxon>Pseudomonadati</taxon>
        <taxon>Pseudomonadota</taxon>
        <taxon>Betaproteobacteria</taxon>
        <taxon>Burkholderiales</taxon>
        <taxon>Candidatus Ichthyocystis</taxon>
    </lineage>
</organism>
<comment type="similarity">
    <text evidence="1">Belongs to the membrane fusion protein (MFP) (TC 8.A.1) family.</text>
</comment>
<dbReference type="OrthoDB" id="9772050at2"/>
<dbReference type="InterPro" id="IPR006143">
    <property type="entry name" value="RND_pump_MFP"/>
</dbReference>
<evidence type="ECO:0000313" key="3">
    <source>
        <dbReference type="EMBL" id="CUT17385.1"/>
    </source>
</evidence>
<dbReference type="Gene3D" id="2.40.50.100">
    <property type="match status" value="1"/>
</dbReference>
<gene>
    <name evidence="3" type="ORF">Ark11_0540</name>
</gene>
<dbReference type="InterPro" id="IPR058625">
    <property type="entry name" value="MdtA-like_BSH"/>
</dbReference>
<dbReference type="AlphaFoldDB" id="A0A0S4M0Q5"/>
<dbReference type="STRING" id="1561003.Ark11_0540"/>
<dbReference type="Pfam" id="PF25917">
    <property type="entry name" value="BSH_RND"/>
    <property type="match status" value="1"/>
</dbReference>
<dbReference type="PANTHER" id="PTHR30469">
    <property type="entry name" value="MULTIDRUG RESISTANCE PROTEIN MDTA"/>
    <property type="match status" value="1"/>
</dbReference>
<dbReference type="Gene3D" id="2.40.30.170">
    <property type="match status" value="1"/>
</dbReference>
<name>A0A0S4M0Q5_9BURK</name>
<reference evidence="4" key="1">
    <citation type="submission" date="2015-11" db="EMBL/GenBank/DDBJ databases">
        <authorList>
            <person name="Seth-Smith H.M.B."/>
        </authorList>
    </citation>
    <scope>NUCLEOTIDE SEQUENCE [LARGE SCALE GENOMIC DNA]</scope>
    <source>
        <strain evidence="4">2013Ark11</strain>
    </source>
</reference>
<dbReference type="RefSeq" id="WP_092342272.1">
    <property type="nucleotide sequence ID" value="NZ_FLSL01000101.1"/>
</dbReference>
<dbReference type="Gene3D" id="1.10.287.470">
    <property type="entry name" value="Helix hairpin bin"/>
    <property type="match status" value="1"/>
</dbReference>
<dbReference type="SUPFAM" id="SSF111369">
    <property type="entry name" value="HlyD-like secretion proteins"/>
    <property type="match status" value="1"/>
</dbReference>
<protein>
    <submittedName>
        <fullName evidence="3">Putative exporter, AcrA family</fullName>
    </submittedName>
</protein>
<dbReference type="PANTHER" id="PTHR30469:SF15">
    <property type="entry name" value="HLYD FAMILY OF SECRETION PROTEINS"/>
    <property type="match status" value="1"/>
</dbReference>
<feature type="domain" description="Multidrug resistance protein MdtA-like barrel-sandwich hybrid" evidence="2">
    <location>
        <begin position="89"/>
        <end position="220"/>
    </location>
</feature>
<dbReference type="NCBIfam" id="TIGR01730">
    <property type="entry name" value="RND_mfp"/>
    <property type="match status" value="1"/>
</dbReference>
<dbReference type="Proteomes" id="UP000198651">
    <property type="component" value="Chromosome I"/>
</dbReference>
<dbReference type="EMBL" id="LN906597">
    <property type="protein sequence ID" value="CUT17385.1"/>
    <property type="molecule type" value="Genomic_DNA"/>
</dbReference>
<accession>A0A0S4M0Q5</accession>
<evidence type="ECO:0000259" key="2">
    <source>
        <dbReference type="Pfam" id="PF25917"/>
    </source>
</evidence>
<evidence type="ECO:0000256" key="1">
    <source>
        <dbReference type="ARBA" id="ARBA00009477"/>
    </source>
</evidence>
<keyword evidence="4" id="KW-1185">Reference proteome</keyword>
<evidence type="ECO:0000313" key="4">
    <source>
        <dbReference type="Proteomes" id="UP000198651"/>
    </source>
</evidence>